<dbReference type="EMBL" id="BGZK01000136">
    <property type="protein sequence ID" value="GBP22101.1"/>
    <property type="molecule type" value="Genomic_DNA"/>
</dbReference>
<reference evidence="2 3" key="1">
    <citation type="journal article" date="2019" name="Commun. Biol.">
        <title>The bagworm genome reveals a unique fibroin gene that provides high tensile strength.</title>
        <authorList>
            <person name="Kono N."/>
            <person name="Nakamura H."/>
            <person name="Ohtoshi R."/>
            <person name="Tomita M."/>
            <person name="Numata K."/>
            <person name="Arakawa K."/>
        </authorList>
    </citation>
    <scope>NUCLEOTIDE SEQUENCE [LARGE SCALE GENOMIC DNA]</scope>
</reference>
<evidence type="ECO:0000313" key="3">
    <source>
        <dbReference type="Proteomes" id="UP000299102"/>
    </source>
</evidence>
<evidence type="ECO:0000313" key="2">
    <source>
        <dbReference type="EMBL" id="GBP22101.1"/>
    </source>
</evidence>
<sequence length="924" mass="98784">MATDARTRSPPARRRHHLRSPYVTLGAVRYAVRRAPPPRACPCRCCSDDVLAACLGRAHPDRRTLERLQRRLGRGARDEWPSRYQRLQALTERLLMMPRATAASAEAPVPPPPPPPPPPHSAPVLPPVPPPRTRHRHSPPRESSLCCVGGRLERGLSLDRTPSSAPVTTANTDVVAFDADFKLVKVEPRAIVGSYAQKTIPYRSASFSQGDFAPEKYYRGAVRQPSYFDFSKSSTRRSTAPVPVNPIVRRDTESVNTVTDDSVTEGGSIASVDSAVGSDEGLLAHASPAPRSIPPDSAHKQLGARSLTHPLPRRGGVRDEDAESESAGGSLPVLMPPRVLHELQEESDGSQADSAQAHSEGTSPLEPSEPFAFPPLPAPPNACANADCECATSPPAREDSPSTIAGSIPVPVYECIVKQWSRDAALDESDGSLERDKEDETITSEQVASLLAAVHDPRTVAPPGPRERRRPPDKTKRRKGIYITTPSDDGGDDDSPPAPLAPRRPAWPNAEIAVDCPDARLSTETRTSSVLGDRSDESSINGPPSPVDGTSPAWSRPEADVRARRARLSQQSSDERDEDWCRNRKVAVTTTLTHGDSPSEAESECSRDRTASPSPFGASSEASDAEARRQHLGRGPFGQTLEAPRALRSGGAESGRRSYSDATVPARKSSATTSGPGATTRAGGPTHVRATSSPSKLASVRAGADLLAELLAGTSEALANSAQFDNVVFTLHQHNYLHFREGTPSRHTSSDIVQRTKIDVQLALNWSNPGSAIQIAVFCNLDPALAMDLVVTDYHFTDIYTFFLRKSRLVCVGSSLKTVVIDTTTLTTVAIDTTTMTTVAIDTTIMTTVAIDTTIMTTVAIDTTTMTTVAIDTTTMTTVAIDSTTTTTVAIDTTMTTVAIDTTTIATVTGDVTCSLKCGVCESG</sequence>
<dbReference type="Proteomes" id="UP000299102">
    <property type="component" value="Unassembled WGS sequence"/>
</dbReference>
<evidence type="ECO:0000256" key="1">
    <source>
        <dbReference type="SAM" id="MobiDB-lite"/>
    </source>
</evidence>
<comment type="caution">
    <text evidence="2">The sequence shown here is derived from an EMBL/GenBank/DDBJ whole genome shotgun (WGS) entry which is preliminary data.</text>
</comment>
<proteinExistence type="predicted"/>
<dbReference type="STRING" id="151549.A0A4C1U701"/>
<keyword evidence="3" id="KW-1185">Reference proteome</keyword>
<feature type="region of interest" description="Disordered" evidence="1">
    <location>
        <begin position="250"/>
        <end position="407"/>
    </location>
</feature>
<feature type="compositionally biased region" description="Polar residues" evidence="1">
    <location>
        <begin position="349"/>
        <end position="362"/>
    </location>
</feature>
<dbReference type="OrthoDB" id="7472176at2759"/>
<gene>
    <name evidence="2" type="ORF">EVAR_94141_1</name>
</gene>
<name>A0A4C1U701_EUMVA</name>
<protein>
    <submittedName>
        <fullName evidence="2">Uncharacterized protein</fullName>
    </submittedName>
</protein>
<dbReference type="AlphaFoldDB" id="A0A4C1U701"/>
<organism evidence="2 3">
    <name type="scientific">Eumeta variegata</name>
    <name type="common">Bagworm moth</name>
    <name type="synonym">Eumeta japonica</name>
    <dbReference type="NCBI Taxonomy" id="151549"/>
    <lineage>
        <taxon>Eukaryota</taxon>
        <taxon>Metazoa</taxon>
        <taxon>Ecdysozoa</taxon>
        <taxon>Arthropoda</taxon>
        <taxon>Hexapoda</taxon>
        <taxon>Insecta</taxon>
        <taxon>Pterygota</taxon>
        <taxon>Neoptera</taxon>
        <taxon>Endopterygota</taxon>
        <taxon>Lepidoptera</taxon>
        <taxon>Glossata</taxon>
        <taxon>Ditrysia</taxon>
        <taxon>Tineoidea</taxon>
        <taxon>Psychidae</taxon>
        <taxon>Oiketicinae</taxon>
        <taxon>Eumeta</taxon>
    </lineage>
</organism>
<feature type="compositionally biased region" description="Basic residues" evidence="1">
    <location>
        <begin position="467"/>
        <end position="480"/>
    </location>
</feature>
<feature type="compositionally biased region" description="Low complexity" evidence="1">
    <location>
        <begin position="669"/>
        <end position="686"/>
    </location>
</feature>
<accession>A0A4C1U701</accession>
<feature type="region of interest" description="Disordered" evidence="1">
    <location>
        <begin position="423"/>
        <end position="696"/>
    </location>
</feature>
<feature type="region of interest" description="Disordered" evidence="1">
    <location>
        <begin position="102"/>
        <end position="146"/>
    </location>
</feature>
<feature type="compositionally biased region" description="Pro residues" evidence="1">
    <location>
        <begin position="108"/>
        <end position="131"/>
    </location>
</feature>
<dbReference type="SUPFAM" id="SSF101447">
    <property type="entry name" value="Formin homology 2 domain (FH2 domain)"/>
    <property type="match status" value="1"/>
</dbReference>